<dbReference type="InterPro" id="IPR029033">
    <property type="entry name" value="His_PPase_superfam"/>
</dbReference>
<evidence type="ECO:0000313" key="3">
    <source>
        <dbReference type="Proteomes" id="UP000410984"/>
    </source>
</evidence>
<dbReference type="AlphaFoldDB" id="A0A509EG33"/>
<dbReference type="SUPFAM" id="SSF53254">
    <property type="entry name" value="Phosphoglycerate mutase-like"/>
    <property type="match status" value="1"/>
</dbReference>
<feature type="region of interest" description="Disordered" evidence="1">
    <location>
        <begin position="9"/>
        <end position="31"/>
    </location>
</feature>
<proteinExistence type="predicted"/>
<dbReference type="PANTHER" id="PTHR47623">
    <property type="entry name" value="OS09G0287300 PROTEIN"/>
    <property type="match status" value="1"/>
</dbReference>
<accession>A0A509EG33</accession>
<dbReference type="Proteomes" id="UP000410984">
    <property type="component" value="Unassembled WGS sequence"/>
</dbReference>
<dbReference type="RefSeq" id="WP_142583709.1">
    <property type="nucleotide sequence ID" value="NZ_CABFPH010000040.1"/>
</dbReference>
<evidence type="ECO:0008006" key="4">
    <source>
        <dbReference type="Google" id="ProtNLM"/>
    </source>
</evidence>
<sequence length="175" mass="18817">MRRLLLLRHAKSEHPAGTADHDRPLNPRGQEAAPRMGAYLAEAGLRPDYVLVSSARRTLETWEGARGPLGGNPGETAHALYEAMAPQILDVIQGAPDNAGTLLVVGHNPGLQDFAVEIVGHGKKADRKRLATQFPTAALAVIDFEAESWSGIAWGTGTLERFVKPKDLDPDADLD</sequence>
<dbReference type="InterPro" id="IPR013078">
    <property type="entry name" value="His_Pase_superF_clade-1"/>
</dbReference>
<organism evidence="2 3">
    <name type="scientific">Methylobacterium symbioticum</name>
    <dbReference type="NCBI Taxonomy" id="2584084"/>
    <lineage>
        <taxon>Bacteria</taxon>
        <taxon>Pseudomonadati</taxon>
        <taxon>Pseudomonadota</taxon>
        <taxon>Alphaproteobacteria</taxon>
        <taxon>Hyphomicrobiales</taxon>
        <taxon>Methylobacteriaceae</taxon>
        <taxon>Methylobacterium</taxon>
    </lineage>
</organism>
<keyword evidence="3" id="KW-1185">Reference proteome</keyword>
<protein>
    <recommendedName>
        <fullName evidence="4">2,3-bisphosphoglycerate-dependent phosphoglycerate mutase</fullName>
    </recommendedName>
</protein>
<reference evidence="2 3" key="1">
    <citation type="submission" date="2019-06" db="EMBL/GenBank/DDBJ databases">
        <authorList>
            <person name="Rodrigo-Torres L."/>
            <person name="Arahal R. D."/>
            <person name="Lucena T."/>
        </authorList>
    </citation>
    <scope>NUCLEOTIDE SEQUENCE [LARGE SCALE GENOMIC DNA]</scope>
    <source>
        <strain evidence="2 3">SB0023/3</strain>
    </source>
</reference>
<name>A0A509EG33_9HYPH</name>
<dbReference type="OrthoDB" id="9810154at2"/>
<dbReference type="SMART" id="SM00855">
    <property type="entry name" value="PGAM"/>
    <property type="match status" value="1"/>
</dbReference>
<evidence type="ECO:0000313" key="2">
    <source>
        <dbReference type="EMBL" id="VUD72379.1"/>
    </source>
</evidence>
<evidence type="ECO:0000256" key="1">
    <source>
        <dbReference type="SAM" id="MobiDB-lite"/>
    </source>
</evidence>
<dbReference type="Pfam" id="PF00300">
    <property type="entry name" value="His_Phos_1"/>
    <property type="match status" value="1"/>
</dbReference>
<dbReference type="CDD" id="cd07067">
    <property type="entry name" value="HP_PGM_like"/>
    <property type="match status" value="1"/>
</dbReference>
<dbReference type="EMBL" id="CABFPH010000040">
    <property type="protein sequence ID" value="VUD72379.1"/>
    <property type="molecule type" value="Genomic_DNA"/>
</dbReference>
<feature type="compositionally biased region" description="Basic and acidic residues" evidence="1">
    <location>
        <begin position="10"/>
        <end position="25"/>
    </location>
</feature>
<dbReference type="Gene3D" id="3.40.50.1240">
    <property type="entry name" value="Phosphoglycerate mutase-like"/>
    <property type="match status" value="1"/>
</dbReference>
<gene>
    <name evidence="2" type="ORF">MET9862_02977</name>
</gene>
<dbReference type="PANTHER" id="PTHR47623:SF1">
    <property type="entry name" value="OS09G0287300 PROTEIN"/>
    <property type="match status" value="1"/>
</dbReference>